<comment type="similarity">
    <text evidence="3">Belongs to the Nudix hydrolase family.</text>
</comment>
<dbReference type="RefSeq" id="WP_272746765.1">
    <property type="nucleotide sequence ID" value="NZ_JAQQKX010000002.1"/>
</dbReference>
<evidence type="ECO:0000313" key="5">
    <source>
        <dbReference type="EMBL" id="MDC7682255.1"/>
    </source>
</evidence>
<gene>
    <name evidence="5" type="ORF">PQU92_03145</name>
</gene>
<dbReference type="InterPro" id="IPR020476">
    <property type="entry name" value="Nudix_hydrolase"/>
</dbReference>
<comment type="caution">
    <text evidence="5">The sequence shown here is derived from an EMBL/GenBank/DDBJ whole genome shotgun (WGS) entry which is preliminary data.</text>
</comment>
<dbReference type="PANTHER" id="PTHR21340:SF0">
    <property type="entry name" value="BIS(5'-NUCLEOSYL)-TETRAPHOSPHATASE [ASYMMETRICAL]"/>
    <property type="match status" value="1"/>
</dbReference>
<evidence type="ECO:0000313" key="6">
    <source>
        <dbReference type="Proteomes" id="UP001214854"/>
    </source>
</evidence>
<dbReference type="PANTHER" id="PTHR21340">
    <property type="entry name" value="DIADENOSINE 5,5-P1,P4-TETRAPHOSPHATE PYROPHOSPHOHYDROLASE MUTT"/>
    <property type="match status" value="1"/>
</dbReference>
<dbReference type="Proteomes" id="UP001214854">
    <property type="component" value="Unassembled WGS sequence"/>
</dbReference>
<keyword evidence="2 3" id="KW-0378">Hydrolase</keyword>
<protein>
    <submittedName>
        <fullName evidence="5">NUDIX domain-containing protein</fullName>
    </submittedName>
</protein>
<dbReference type="PROSITE" id="PS51462">
    <property type="entry name" value="NUDIX"/>
    <property type="match status" value="1"/>
</dbReference>
<evidence type="ECO:0000256" key="1">
    <source>
        <dbReference type="ARBA" id="ARBA00001946"/>
    </source>
</evidence>
<reference evidence="5 6" key="1">
    <citation type="submission" date="2023-01" db="EMBL/GenBank/DDBJ databases">
        <title>Novel species of the genus Asticcacaulis isolated from rivers.</title>
        <authorList>
            <person name="Lu H."/>
        </authorList>
    </citation>
    <scope>NUCLEOTIDE SEQUENCE [LARGE SCALE GENOMIC DNA]</scope>
    <source>
        <strain evidence="5 6">BYS171W</strain>
    </source>
</reference>
<dbReference type="InterPro" id="IPR051325">
    <property type="entry name" value="Nudix_hydrolase_domain"/>
</dbReference>
<dbReference type="PRINTS" id="PR00502">
    <property type="entry name" value="NUDIXFAMILY"/>
</dbReference>
<dbReference type="InterPro" id="IPR020084">
    <property type="entry name" value="NUDIX_hydrolase_CS"/>
</dbReference>
<dbReference type="SUPFAM" id="SSF55811">
    <property type="entry name" value="Nudix"/>
    <property type="match status" value="1"/>
</dbReference>
<feature type="domain" description="Nudix hydrolase" evidence="4">
    <location>
        <begin position="23"/>
        <end position="153"/>
    </location>
</feature>
<dbReference type="Gene3D" id="3.90.79.10">
    <property type="entry name" value="Nucleoside Triphosphate Pyrophosphohydrolase"/>
    <property type="match status" value="1"/>
</dbReference>
<dbReference type="EMBL" id="JAQQKX010000002">
    <property type="protein sequence ID" value="MDC7682255.1"/>
    <property type="molecule type" value="Genomic_DNA"/>
</dbReference>
<comment type="cofactor">
    <cofactor evidence="1">
        <name>Mg(2+)</name>
        <dbReference type="ChEBI" id="CHEBI:18420"/>
    </cofactor>
</comment>
<organism evidence="5 6">
    <name type="scientific">Asticcacaulis aquaticus</name>
    <dbReference type="NCBI Taxonomy" id="2984212"/>
    <lineage>
        <taxon>Bacteria</taxon>
        <taxon>Pseudomonadati</taxon>
        <taxon>Pseudomonadota</taxon>
        <taxon>Alphaproteobacteria</taxon>
        <taxon>Caulobacterales</taxon>
        <taxon>Caulobacteraceae</taxon>
        <taxon>Asticcacaulis</taxon>
    </lineage>
</organism>
<keyword evidence="6" id="KW-1185">Reference proteome</keyword>
<proteinExistence type="inferred from homology"/>
<dbReference type="InterPro" id="IPR000086">
    <property type="entry name" value="NUDIX_hydrolase_dom"/>
</dbReference>
<evidence type="ECO:0000256" key="2">
    <source>
        <dbReference type="ARBA" id="ARBA00022801"/>
    </source>
</evidence>
<dbReference type="PROSITE" id="PS00893">
    <property type="entry name" value="NUDIX_BOX"/>
    <property type="match status" value="1"/>
</dbReference>
<sequence>MSESRISGALRAFGDRRAGLDYKPRAAAYGIVLRDGYIALVQQGYSHFKYDFPGGAIEAGESHAEALKREFLEEAGVEIAPGAAAGEVLQYFVNAEGYAFANHAHFYEAVIVGDKPEAKTEADHELVWMRPLEALKRLEKDGYAWALLMWLRGRG</sequence>
<name>A0ABT5HQB1_9CAUL</name>
<dbReference type="InterPro" id="IPR015797">
    <property type="entry name" value="NUDIX_hydrolase-like_dom_sf"/>
</dbReference>
<dbReference type="Pfam" id="PF00293">
    <property type="entry name" value="NUDIX"/>
    <property type="match status" value="1"/>
</dbReference>
<evidence type="ECO:0000259" key="4">
    <source>
        <dbReference type="PROSITE" id="PS51462"/>
    </source>
</evidence>
<evidence type="ECO:0000256" key="3">
    <source>
        <dbReference type="RuleBase" id="RU003476"/>
    </source>
</evidence>
<accession>A0ABT5HQB1</accession>